<gene>
    <name evidence="2" type="ORF">CYMTET_7809</name>
</gene>
<comment type="caution">
    <text evidence="2">The sequence shown here is derived from an EMBL/GenBank/DDBJ whole genome shotgun (WGS) entry which is preliminary data.</text>
</comment>
<dbReference type="InterPro" id="IPR012337">
    <property type="entry name" value="RNaseH-like_sf"/>
</dbReference>
<name>A0AAE0LGQ0_9CHLO</name>
<organism evidence="2 3">
    <name type="scientific">Cymbomonas tetramitiformis</name>
    <dbReference type="NCBI Taxonomy" id="36881"/>
    <lineage>
        <taxon>Eukaryota</taxon>
        <taxon>Viridiplantae</taxon>
        <taxon>Chlorophyta</taxon>
        <taxon>Pyramimonadophyceae</taxon>
        <taxon>Pyramimonadales</taxon>
        <taxon>Pyramimonadaceae</taxon>
        <taxon>Cymbomonas</taxon>
    </lineage>
</organism>
<evidence type="ECO:0000313" key="3">
    <source>
        <dbReference type="Proteomes" id="UP001190700"/>
    </source>
</evidence>
<dbReference type="GO" id="GO:0046983">
    <property type="term" value="F:protein dimerization activity"/>
    <property type="evidence" value="ECO:0007669"/>
    <property type="project" value="InterPro"/>
</dbReference>
<evidence type="ECO:0000259" key="1">
    <source>
        <dbReference type="Pfam" id="PF05699"/>
    </source>
</evidence>
<protein>
    <recommendedName>
        <fullName evidence="1">HAT C-terminal dimerisation domain-containing protein</fullName>
    </recommendedName>
</protein>
<feature type="domain" description="HAT C-terminal dimerisation" evidence="1">
    <location>
        <begin position="28"/>
        <end position="95"/>
    </location>
</feature>
<dbReference type="InterPro" id="IPR008906">
    <property type="entry name" value="HATC_C_dom"/>
</dbReference>
<sequence>MASTKSDTAKEQYKYMVDNMLLFLAEGEHIGQLWVREDIKSKFSLLHRVAMAFLCIDPTSAESERNFSSAGRLIDDLRCSLNTWKVEAKIFLHKNPMHIDGFKDMPKPKTTT</sequence>
<reference evidence="2 3" key="1">
    <citation type="journal article" date="2015" name="Genome Biol. Evol.">
        <title>Comparative Genomics of a Bacterivorous Green Alga Reveals Evolutionary Causalities and Consequences of Phago-Mixotrophic Mode of Nutrition.</title>
        <authorList>
            <person name="Burns J.A."/>
            <person name="Paasch A."/>
            <person name="Narechania A."/>
            <person name="Kim E."/>
        </authorList>
    </citation>
    <scope>NUCLEOTIDE SEQUENCE [LARGE SCALE GENOMIC DNA]</scope>
    <source>
        <strain evidence="2 3">PLY_AMNH</strain>
    </source>
</reference>
<keyword evidence="3" id="KW-1185">Reference proteome</keyword>
<evidence type="ECO:0000313" key="2">
    <source>
        <dbReference type="EMBL" id="KAK3284552.1"/>
    </source>
</evidence>
<dbReference type="Proteomes" id="UP001190700">
    <property type="component" value="Unassembled WGS sequence"/>
</dbReference>
<dbReference type="Pfam" id="PF05699">
    <property type="entry name" value="Dimer_Tnp_hAT"/>
    <property type="match status" value="1"/>
</dbReference>
<proteinExistence type="predicted"/>
<dbReference type="EMBL" id="LGRX02002252">
    <property type="protein sequence ID" value="KAK3284552.1"/>
    <property type="molecule type" value="Genomic_DNA"/>
</dbReference>
<accession>A0AAE0LGQ0</accession>
<dbReference type="SUPFAM" id="SSF53098">
    <property type="entry name" value="Ribonuclease H-like"/>
    <property type="match status" value="1"/>
</dbReference>
<dbReference type="AlphaFoldDB" id="A0AAE0LGQ0"/>